<accession>A0A9D4G0S8</accession>
<reference evidence="2" key="2">
    <citation type="submission" date="2020-11" db="EMBL/GenBank/DDBJ databases">
        <authorList>
            <person name="McCartney M.A."/>
            <person name="Auch B."/>
            <person name="Kono T."/>
            <person name="Mallez S."/>
            <person name="Becker A."/>
            <person name="Gohl D.M."/>
            <person name="Silverstein K.A.T."/>
            <person name="Koren S."/>
            <person name="Bechman K.B."/>
            <person name="Herman A."/>
            <person name="Abrahante J.E."/>
            <person name="Garbe J."/>
        </authorList>
    </citation>
    <scope>NUCLEOTIDE SEQUENCE</scope>
    <source>
        <strain evidence="2">Duluth1</strain>
        <tissue evidence="2">Whole animal</tissue>
    </source>
</reference>
<evidence type="ECO:0000313" key="3">
    <source>
        <dbReference type="Proteomes" id="UP000828390"/>
    </source>
</evidence>
<proteinExistence type="predicted"/>
<keyword evidence="1" id="KW-1133">Transmembrane helix</keyword>
<gene>
    <name evidence="2" type="ORF">DPMN_134901</name>
</gene>
<organism evidence="2 3">
    <name type="scientific">Dreissena polymorpha</name>
    <name type="common">Zebra mussel</name>
    <name type="synonym">Mytilus polymorpha</name>
    <dbReference type="NCBI Taxonomy" id="45954"/>
    <lineage>
        <taxon>Eukaryota</taxon>
        <taxon>Metazoa</taxon>
        <taxon>Spiralia</taxon>
        <taxon>Lophotrochozoa</taxon>
        <taxon>Mollusca</taxon>
        <taxon>Bivalvia</taxon>
        <taxon>Autobranchia</taxon>
        <taxon>Heteroconchia</taxon>
        <taxon>Euheterodonta</taxon>
        <taxon>Imparidentia</taxon>
        <taxon>Neoheterodontei</taxon>
        <taxon>Myida</taxon>
        <taxon>Dreissenoidea</taxon>
        <taxon>Dreissenidae</taxon>
        <taxon>Dreissena</taxon>
    </lineage>
</organism>
<reference evidence="2" key="1">
    <citation type="journal article" date="2019" name="bioRxiv">
        <title>The Genome of the Zebra Mussel, Dreissena polymorpha: A Resource for Invasive Species Research.</title>
        <authorList>
            <person name="McCartney M.A."/>
            <person name="Auch B."/>
            <person name="Kono T."/>
            <person name="Mallez S."/>
            <person name="Zhang Y."/>
            <person name="Obille A."/>
            <person name="Becker A."/>
            <person name="Abrahante J.E."/>
            <person name="Garbe J."/>
            <person name="Badalamenti J.P."/>
            <person name="Herman A."/>
            <person name="Mangelson H."/>
            <person name="Liachko I."/>
            <person name="Sullivan S."/>
            <person name="Sone E.D."/>
            <person name="Koren S."/>
            <person name="Silverstein K.A.T."/>
            <person name="Beckman K.B."/>
            <person name="Gohl D.M."/>
        </authorList>
    </citation>
    <scope>NUCLEOTIDE SEQUENCE</scope>
    <source>
        <strain evidence="2">Duluth1</strain>
        <tissue evidence="2">Whole animal</tissue>
    </source>
</reference>
<dbReference type="EMBL" id="JAIWYP010000006">
    <property type="protein sequence ID" value="KAH3806578.1"/>
    <property type="molecule type" value="Genomic_DNA"/>
</dbReference>
<dbReference type="AlphaFoldDB" id="A0A9D4G0S8"/>
<evidence type="ECO:0000313" key="2">
    <source>
        <dbReference type="EMBL" id="KAH3806578.1"/>
    </source>
</evidence>
<feature type="transmembrane region" description="Helical" evidence="1">
    <location>
        <begin position="54"/>
        <end position="75"/>
    </location>
</feature>
<protein>
    <submittedName>
        <fullName evidence="2">Uncharacterized protein</fullName>
    </submittedName>
</protein>
<keyword evidence="1" id="KW-0812">Transmembrane</keyword>
<dbReference type="Proteomes" id="UP000828390">
    <property type="component" value="Unassembled WGS sequence"/>
</dbReference>
<sequence length="101" mass="11135">MASNLAVTQRGQFSDALYQMQNQEPGPSFQQIQPDVTPKSDEPLKKKRCMSLKYLAFSIVVCGLLAGVIVAVVFGKRNLKYDKQPLGGVISTEKPKGKYKS</sequence>
<keyword evidence="3" id="KW-1185">Reference proteome</keyword>
<evidence type="ECO:0000256" key="1">
    <source>
        <dbReference type="SAM" id="Phobius"/>
    </source>
</evidence>
<comment type="caution">
    <text evidence="2">The sequence shown here is derived from an EMBL/GenBank/DDBJ whole genome shotgun (WGS) entry which is preliminary data.</text>
</comment>
<keyword evidence="1" id="KW-0472">Membrane</keyword>
<name>A0A9D4G0S8_DREPO</name>